<feature type="compositionally biased region" description="Basic and acidic residues" evidence="1">
    <location>
        <begin position="97"/>
        <end position="120"/>
    </location>
</feature>
<evidence type="ECO:0000256" key="2">
    <source>
        <dbReference type="SAM" id="Phobius"/>
    </source>
</evidence>
<dbReference type="KEGG" id="vg:12978927"/>
<evidence type="ECO:0000256" key="1">
    <source>
        <dbReference type="SAM" id="MobiDB-lite"/>
    </source>
</evidence>
<keyword evidence="2" id="KW-0812">Transmembrane</keyword>
<gene>
    <name evidence="3" type="primary">ORF20A</name>
</gene>
<keyword evidence="2" id="KW-0472">Membrane</keyword>
<feature type="transmembrane region" description="Helical" evidence="2">
    <location>
        <begin position="46"/>
        <end position="67"/>
    </location>
</feature>
<sequence length="265" mass="29074">MPLTPPSVSSIITVFVPSVVFGSVILNSIIFVMADLDYINSKYGNALIYAVSCISIIIVVCLLSWVFSRDYNRFARDFMEEGRQHFVRLLRRARAEENRESDNDPHSDPRSNEDHPNRRDDDEEDPGNGGFGTSSSFPIPDSSWRWWRSLYSGSPTSVTWTANPIYGALTASESTTSQDSGIASGLSSVGSSERVYVNVGSLSELSPSRCPRFSPPPIPINKSKNGGLSLVSPYAVTPLCSITPASTIPPRTSDYDHPSSYLIHC</sequence>
<organism evidence="3 4">
    <name type="scientific">Goose adenovirus 4</name>
    <dbReference type="NCBI Taxonomy" id="1193422"/>
    <lineage>
        <taxon>Viruses</taxon>
        <taxon>Varidnaviria</taxon>
        <taxon>Bamfordvirae</taxon>
        <taxon>Preplasmiviricota</taxon>
        <taxon>Polisuviricotina</taxon>
        <taxon>Pharingeaviricetes</taxon>
        <taxon>Rowavirales</taxon>
        <taxon>Adenoviridae</taxon>
        <taxon>Aviadenovirus</taxon>
        <taxon>Aviadenovirus anseris</taxon>
        <taxon>Goose aviadenovirus A</taxon>
    </lineage>
</organism>
<name>I3PMP4_9ADEN</name>
<dbReference type="GeneID" id="12978927"/>
<dbReference type="EMBL" id="JF510462">
    <property type="protein sequence ID" value="AFC40585.1"/>
    <property type="molecule type" value="Genomic_DNA"/>
</dbReference>
<dbReference type="RefSeq" id="YP_006383574.1">
    <property type="nucleotide sequence ID" value="NC_017979.1"/>
</dbReference>
<feature type="region of interest" description="Disordered" evidence="1">
    <location>
        <begin position="97"/>
        <end position="137"/>
    </location>
</feature>
<dbReference type="Proteomes" id="UP000107383">
    <property type="component" value="Segment"/>
</dbReference>
<keyword evidence="2" id="KW-1133">Transmembrane helix</keyword>
<accession>I3PMP4</accession>
<reference evidence="3 4" key="1">
    <citation type="journal article" date="2010" name="Acta Vet. Hung.">
        <title>Hepatitis and hydropericardium syndrome associated with adenovirus infection in goslings.</title>
        <authorList>
            <person name="Ivanics E."/>
            <person name="Palya V."/>
            <person name="Markos B."/>
            <person name="Dan A."/>
            <person name="Ursu K."/>
            <person name="Harrach B."/>
            <person name="Kajan G."/>
            <person name="Glavits R."/>
        </authorList>
    </citation>
    <scope>NUCLEOTIDE SEQUENCE [LARGE SCALE GENOMIC DNA]</scope>
    <source>
        <strain evidence="3">P29</strain>
    </source>
</reference>
<feature type="transmembrane region" description="Helical" evidence="2">
    <location>
        <begin position="12"/>
        <end position="34"/>
    </location>
</feature>
<evidence type="ECO:0000313" key="4">
    <source>
        <dbReference type="Proteomes" id="UP000107383"/>
    </source>
</evidence>
<keyword evidence="4" id="KW-1185">Reference proteome</keyword>
<reference evidence="3 4" key="2">
    <citation type="journal article" date="2012" name="J. Gen. Virol.">
        <title>Genome sequence of a waterfowl aviadenovirus, goose adenovirus 4.</title>
        <authorList>
            <person name="Kajan G.L."/>
            <person name="Davison A.J."/>
            <person name="Palya V."/>
            <person name="Harrach B."/>
            <person name="Benko M."/>
        </authorList>
    </citation>
    <scope>NUCLEOTIDE SEQUENCE [LARGE SCALE GENOMIC DNA]</scope>
    <source>
        <strain evidence="3">P29</strain>
    </source>
</reference>
<evidence type="ECO:0000313" key="3">
    <source>
        <dbReference type="EMBL" id="AFC40585.1"/>
    </source>
</evidence>
<proteinExistence type="predicted"/>
<protein>
    <submittedName>
        <fullName evidence="3">Protein ORF20A</fullName>
    </submittedName>
</protein>